<accession>A0A6H5HZL8</accession>
<dbReference type="Proteomes" id="UP000479190">
    <property type="component" value="Unassembled WGS sequence"/>
</dbReference>
<dbReference type="EMBL" id="CADCXV010000147">
    <property type="protein sequence ID" value="CAB0028449.1"/>
    <property type="molecule type" value="Genomic_DNA"/>
</dbReference>
<keyword evidence="2" id="KW-1185">Reference proteome</keyword>
<name>A0A6H5HZL8_9HYME</name>
<proteinExistence type="predicted"/>
<evidence type="ECO:0000313" key="2">
    <source>
        <dbReference type="Proteomes" id="UP000479190"/>
    </source>
</evidence>
<evidence type="ECO:0000313" key="1">
    <source>
        <dbReference type="EMBL" id="CAB0028449.1"/>
    </source>
</evidence>
<gene>
    <name evidence="1" type="ORF">TBRA_LOCUS619</name>
</gene>
<sequence>MPSARHGPNLLYTLRYIRMHRARDIDFQYSIDERLTASREPARFYEENNTLYFCACFDINFRIRRIVRYSCSLARARQKENAQLLDDFAGGPLEDLPLARTSCESKVCSGHVLHLRMYTERGAACNSIKTWWVVYYILYTSATAESAVCAADAAKTRAEYKKHPAFSSLKFLLLRMATRTTTLNSEEDIADANRTGC</sequence>
<organism evidence="1 2">
    <name type="scientific">Trichogramma brassicae</name>
    <dbReference type="NCBI Taxonomy" id="86971"/>
    <lineage>
        <taxon>Eukaryota</taxon>
        <taxon>Metazoa</taxon>
        <taxon>Ecdysozoa</taxon>
        <taxon>Arthropoda</taxon>
        <taxon>Hexapoda</taxon>
        <taxon>Insecta</taxon>
        <taxon>Pterygota</taxon>
        <taxon>Neoptera</taxon>
        <taxon>Endopterygota</taxon>
        <taxon>Hymenoptera</taxon>
        <taxon>Apocrita</taxon>
        <taxon>Proctotrupomorpha</taxon>
        <taxon>Chalcidoidea</taxon>
        <taxon>Trichogrammatidae</taxon>
        <taxon>Trichogramma</taxon>
    </lineage>
</organism>
<reference evidence="1 2" key="1">
    <citation type="submission" date="2020-02" db="EMBL/GenBank/DDBJ databases">
        <authorList>
            <person name="Ferguson B K."/>
        </authorList>
    </citation>
    <scope>NUCLEOTIDE SEQUENCE [LARGE SCALE GENOMIC DNA]</scope>
</reference>
<dbReference type="AlphaFoldDB" id="A0A6H5HZL8"/>
<protein>
    <submittedName>
        <fullName evidence="1">Uncharacterized protein</fullName>
    </submittedName>
</protein>